<accession>A4VCR6</accession>
<dbReference type="InParanoid" id="A4VCR6"/>
<dbReference type="EMBL" id="GG662299">
    <property type="protein sequence ID" value="EDK31324.2"/>
    <property type="molecule type" value="Genomic_DNA"/>
</dbReference>
<dbReference type="RefSeq" id="XP_001471059.2">
    <property type="nucleotide sequence ID" value="XM_001471009.2"/>
</dbReference>
<dbReference type="AlphaFoldDB" id="A4VCR6"/>
<dbReference type="SUPFAM" id="SSF53474">
    <property type="entry name" value="alpha/beta-Hydrolases"/>
    <property type="match status" value="1"/>
</dbReference>
<feature type="domain" description="Peptidase S9 prolyl oligopeptidase catalytic" evidence="1">
    <location>
        <begin position="181"/>
        <end position="306"/>
    </location>
</feature>
<protein>
    <submittedName>
        <fullName evidence="2">Alpha/beta superfamily hydrolase</fullName>
    </submittedName>
</protein>
<evidence type="ECO:0000259" key="1">
    <source>
        <dbReference type="Pfam" id="PF00326"/>
    </source>
</evidence>
<dbReference type="STRING" id="312017.A4VCR6"/>
<dbReference type="GO" id="GO:0006508">
    <property type="term" value="P:proteolysis"/>
    <property type="evidence" value="ECO:0007669"/>
    <property type="project" value="InterPro"/>
</dbReference>
<dbReference type="KEGG" id="tet:TTHERM_00328679"/>
<dbReference type="OrthoDB" id="10249433at2759"/>
<dbReference type="Gene3D" id="3.40.50.1820">
    <property type="entry name" value="alpha/beta hydrolase"/>
    <property type="match status" value="1"/>
</dbReference>
<dbReference type="eggNOG" id="KOG1552">
    <property type="taxonomic scope" value="Eukaryota"/>
</dbReference>
<evidence type="ECO:0000313" key="2">
    <source>
        <dbReference type="EMBL" id="EDK31324.2"/>
    </source>
</evidence>
<dbReference type="GO" id="GO:0008236">
    <property type="term" value="F:serine-type peptidase activity"/>
    <property type="evidence" value="ECO:0007669"/>
    <property type="project" value="InterPro"/>
</dbReference>
<proteinExistence type="predicted"/>
<reference evidence="3" key="1">
    <citation type="journal article" date="2006" name="PLoS Biol.">
        <title>Macronuclear genome sequence of the ciliate Tetrahymena thermophila, a model eukaryote.</title>
        <authorList>
            <person name="Eisen J.A."/>
            <person name="Coyne R.S."/>
            <person name="Wu M."/>
            <person name="Wu D."/>
            <person name="Thiagarajan M."/>
            <person name="Wortman J.R."/>
            <person name="Badger J.H."/>
            <person name="Ren Q."/>
            <person name="Amedeo P."/>
            <person name="Jones K.M."/>
            <person name="Tallon L.J."/>
            <person name="Delcher A.L."/>
            <person name="Salzberg S.L."/>
            <person name="Silva J.C."/>
            <person name="Haas B.J."/>
            <person name="Majoros W.H."/>
            <person name="Farzad M."/>
            <person name="Carlton J.M."/>
            <person name="Smith R.K. Jr."/>
            <person name="Garg J."/>
            <person name="Pearlman R.E."/>
            <person name="Karrer K.M."/>
            <person name="Sun L."/>
            <person name="Manning G."/>
            <person name="Elde N.C."/>
            <person name="Turkewitz A.P."/>
            <person name="Asai D.J."/>
            <person name="Wilkes D.E."/>
            <person name="Wang Y."/>
            <person name="Cai H."/>
            <person name="Collins K."/>
            <person name="Stewart B.A."/>
            <person name="Lee S.R."/>
            <person name="Wilamowska K."/>
            <person name="Weinberg Z."/>
            <person name="Ruzzo W.L."/>
            <person name="Wloga D."/>
            <person name="Gaertig J."/>
            <person name="Frankel J."/>
            <person name="Tsao C.-C."/>
            <person name="Gorovsky M.A."/>
            <person name="Keeling P.J."/>
            <person name="Waller R.F."/>
            <person name="Patron N.J."/>
            <person name="Cherry J.M."/>
            <person name="Stover N.A."/>
            <person name="Krieger C.J."/>
            <person name="del Toro C."/>
            <person name="Ryder H.F."/>
            <person name="Williamson S.C."/>
            <person name="Barbeau R.A."/>
            <person name="Hamilton E.P."/>
            <person name="Orias E."/>
        </authorList>
    </citation>
    <scope>NUCLEOTIDE SEQUENCE [LARGE SCALE GENOMIC DNA]</scope>
    <source>
        <strain evidence="3">SB210</strain>
    </source>
</reference>
<dbReference type="PANTHER" id="PTHR12277">
    <property type="entry name" value="ALPHA/BETA HYDROLASE DOMAIN-CONTAINING PROTEIN"/>
    <property type="match status" value="1"/>
</dbReference>
<name>A4VCR6_TETTS</name>
<dbReference type="GeneID" id="7836708"/>
<keyword evidence="3" id="KW-1185">Reference proteome</keyword>
<gene>
    <name evidence="2" type="ORF">TTHERM_00328679</name>
</gene>
<dbReference type="InterPro" id="IPR029058">
    <property type="entry name" value="AB_hydrolase_fold"/>
</dbReference>
<dbReference type="Proteomes" id="UP000009168">
    <property type="component" value="Unassembled WGS sequence"/>
</dbReference>
<evidence type="ECO:0000313" key="3">
    <source>
        <dbReference type="Proteomes" id="UP000009168"/>
    </source>
</evidence>
<dbReference type="Pfam" id="PF00326">
    <property type="entry name" value="Peptidase_S9"/>
    <property type="match status" value="1"/>
</dbReference>
<dbReference type="InterPro" id="IPR001375">
    <property type="entry name" value="Peptidase_S9_cat"/>
</dbReference>
<dbReference type="PANTHER" id="PTHR12277:SF197">
    <property type="entry name" value="CHROMOSOME UNDETERMINED SCAFFOLD_38, WHOLE GENOME SHOTGUN SEQUENCE"/>
    <property type="match status" value="1"/>
</dbReference>
<dbReference type="HOGENOM" id="CLU_029375_5_0_1"/>
<keyword evidence="2" id="KW-0378">Hydrolase</keyword>
<organism evidence="2 3">
    <name type="scientific">Tetrahymena thermophila (strain SB210)</name>
    <dbReference type="NCBI Taxonomy" id="312017"/>
    <lineage>
        <taxon>Eukaryota</taxon>
        <taxon>Sar</taxon>
        <taxon>Alveolata</taxon>
        <taxon>Ciliophora</taxon>
        <taxon>Intramacronucleata</taxon>
        <taxon>Oligohymenophorea</taxon>
        <taxon>Hymenostomatida</taxon>
        <taxon>Tetrahymenina</taxon>
        <taxon>Tetrahymenidae</taxon>
        <taxon>Tetrahymena</taxon>
    </lineage>
</organism>
<sequence length="327" mass="38065">MMKIKTTFLYLSIHLFIRNQQNIKIYFLILNHFLNKYLLIKIYQNQICFVLIIFSLLKKMITSQNQSQREPTLTEQNILPGRLKPQSALCFDSNRNVLQFIEGQNVFDPTQKVCIPLLLRQSEQKSDICVLYFHGNGEYIDNYIGFMEDLSAENQKTNFVVMEYSGYGLYCDQIISSKQILADSLVAFDYIVSELKFDPNNIIVLGRSIGSGPASYLASKRKCRLVCLVSPFWSIKDWLKDLEQSDQFEDCFNNLNCVKNFQSPCLLIHGKKDTLIPISHSIKLEEELKSLNKHHKVVYKDNWTHNLISFDEIFTILLNYSNEILKP</sequence>